<reference evidence="2 3" key="1">
    <citation type="submission" date="2018-05" db="EMBL/GenBank/DDBJ databases">
        <title>Genomic Encyclopedia of Type Strains, Phase IV (KMG-IV): sequencing the most valuable type-strain genomes for metagenomic binning, comparative biology and taxonomic classification.</title>
        <authorList>
            <person name="Goeker M."/>
        </authorList>
    </citation>
    <scope>NUCLEOTIDE SEQUENCE [LARGE SCALE GENOMIC DNA]</scope>
    <source>
        <strain evidence="2 3">DSM 18773</strain>
    </source>
</reference>
<keyword evidence="1" id="KW-0732">Signal</keyword>
<evidence type="ECO:0000313" key="2">
    <source>
        <dbReference type="EMBL" id="PWK15615.1"/>
    </source>
</evidence>
<dbReference type="RefSeq" id="WP_109686826.1">
    <property type="nucleotide sequence ID" value="NZ_QGGL01000003.1"/>
</dbReference>
<dbReference type="OrthoDB" id="9853922at2"/>
<name>A0A316DCD7_9BACL</name>
<dbReference type="EMBL" id="QGGL01000003">
    <property type="protein sequence ID" value="PWK15615.1"/>
    <property type="molecule type" value="Genomic_DNA"/>
</dbReference>
<proteinExistence type="predicted"/>
<comment type="caution">
    <text evidence="2">The sequence shown here is derived from an EMBL/GenBank/DDBJ whole genome shotgun (WGS) entry which is preliminary data.</text>
</comment>
<gene>
    <name evidence="2" type="ORF">C7459_103155</name>
</gene>
<sequence>MKKLVGTIALTLLISMVGTSAFATGATSGVSVPHKATATELANAQASLIQAIPASDYEVRFPNKKRSITPTLVSPLFSYSGLRKGNYIDTIATYGVTTDGEQVVVKVVQYPMDGLVTSHVVTSGYQLVAQGPGTTTGIYTLKGNYTSSNISFSFYNVPHGQYKLRIWNLTQDTETGDMEGNGYVYYY</sequence>
<accession>A0A316DCD7</accession>
<organism evidence="2 3">
    <name type="scientific">Tumebacillus permanentifrigoris</name>
    <dbReference type="NCBI Taxonomy" id="378543"/>
    <lineage>
        <taxon>Bacteria</taxon>
        <taxon>Bacillati</taxon>
        <taxon>Bacillota</taxon>
        <taxon>Bacilli</taxon>
        <taxon>Bacillales</taxon>
        <taxon>Alicyclobacillaceae</taxon>
        <taxon>Tumebacillus</taxon>
    </lineage>
</organism>
<protein>
    <submittedName>
        <fullName evidence="2">Uncharacterized protein</fullName>
    </submittedName>
</protein>
<feature type="signal peptide" evidence="1">
    <location>
        <begin position="1"/>
        <end position="23"/>
    </location>
</feature>
<dbReference type="AlphaFoldDB" id="A0A316DCD7"/>
<feature type="chain" id="PRO_5016296347" evidence="1">
    <location>
        <begin position="24"/>
        <end position="187"/>
    </location>
</feature>
<keyword evidence="3" id="KW-1185">Reference proteome</keyword>
<evidence type="ECO:0000256" key="1">
    <source>
        <dbReference type="SAM" id="SignalP"/>
    </source>
</evidence>
<dbReference type="Proteomes" id="UP000245634">
    <property type="component" value="Unassembled WGS sequence"/>
</dbReference>
<evidence type="ECO:0000313" key="3">
    <source>
        <dbReference type="Proteomes" id="UP000245634"/>
    </source>
</evidence>